<name>A0A934R126_9BACT</name>
<evidence type="ECO:0000259" key="2">
    <source>
        <dbReference type="Pfam" id="PF14534"/>
    </source>
</evidence>
<dbReference type="RefSeq" id="WP_200349493.1">
    <property type="nucleotide sequence ID" value="NZ_BAABHZ010000010.1"/>
</dbReference>
<dbReference type="Proteomes" id="UP000600139">
    <property type="component" value="Unassembled WGS sequence"/>
</dbReference>
<dbReference type="AlphaFoldDB" id="A0A934R126"/>
<protein>
    <submittedName>
        <fullName evidence="3">Nuclear transport factor 2 family protein</fullName>
    </submittedName>
</protein>
<feature type="compositionally biased region" description="Polar residues" evidence="1">
    <location>
        <begin position="257"/>
        <end position="272"/>
    </location>
</feature>
<proteinExistence type="predicted"/>
<reference evidence="3" key="1">
    <citation type="submission" date="2021-01" db="EMBL/GenBank/DDBJ databases">
        <title>Modified the classification status of verrucomicrobia.</title>
        <authorList>
            <person name="Feng X."/>
        </authorList>
    </citation>
    <scope>NUCLEOTIDE SEQUENCE</scope>
    <source>
        <strain evidence="3">JCM 18052</strain>
    </source>
</reference>
<dbReference type="InterPro" id="IPR032710">
    <property type="entry name" value="NTF2-like_dom_sf"/>
</dbReference>
<dbReference type="EMBL" id="JAENIK010000004">
    <property type="protein sequence ID" value="MBK1814532.1"/>
    <property type="molecule type" value="Genomic_DNA"/>
</dbReference>
<evidence type="ECO:0000256" key="1">
    <source>
        <dbReference type="SAM" id="MobiDB-lite"/>
    </source>
</evidence>
<dbReference type="InterPro" id="IPR027843">
    <property type="entry name" value="DUF4440"/>
</dbReference>
<dbReference type="InterPro" id="IPR011944">
    <property type="entry name" value="Steroid_delta5-4_isomerase"/>
</dbReference>
<dbReference type="NCBIfam" id="TIGR02246">
    <property type="entry name" value="SgcJ/EcaC family oxidoreductase"/>
    <property type="match status" value="1"/>
</dbReference>
<feature type="domain" description="DUF4440" evidence="2">
    <location>
        <begin position="36"/>
        <end position="143"/>
    </location>
</feature>
<comment type="caution">
    <text evidence="3">The sequence shown here is derived from an EMBL/GenBank/DDBJ whole genome shotgun (WGS) entry which is preliminary data.</text>
</comment>
<sequence length="302" mass="32457">MKTTLISLSSAAVMICTGAGQTEKQPAGTTPEMAAVLAKDRAYEEAYAKADVKALAGFFTDDAEYTSDDGRIFSGAAAIEGSLRSAFASNKGAKISIKADSVKVLTPEVVVEKGSTVVTSSSGDESEALYTAVYLKKDGDWKISQLVETPATESSPGGKLSQLSWLIGEWEEADKDAGVTIHSEYQWSRGGSFITRNVTVKQGDEPVLEGWQIIGWDPVEQGIRSWTFDDQGGYAEGRWTGDGQRWLSRETGYSADGSRTTADNTISKSGDSTVFWESGNRTLDGDPQPGIGRIEIHRKKGE</sequence>
<keyword evidence="4" id="KW-1185">Reference proteome</keyword>
<evidence type="ECO:0000313" key="3">
    <source>
        <dbReference type="EMBL" id="MBK1814532.1"/>
    </source>
</evidence>
<organism evidence="3 4">
    <name type="scientific">Luteolibacter yonseiensis</name>
    <dbReference type="NCBI Taxonomy" id="1144680"/>
    <lineage>
        <taxon>Bacteria</taxon>
        <taxon>Pseudomonadati</taxon>
        <taxon>Verrucomicrobiota</taxon>
        <taxon>Verrucomicrobiia</taxon>
        <taxon>Verrucomicrobiales</taxon>
        <taxon>Verrucomicrobiaceae</taxon>
        <taxon>Luteolibacter</taxon>
    </lineage>
</organism>
<dbReference type="Pfam" id="PF14534">
    <property type="entry name" value="DUF4440"/>
    <property type="match status" value="1"/>
</dbReference>
<accession>A0A934R126</accession>
<gene>
    <name evidence="3" type="ORF">JIN84_02830</name>
</gene>
<evidence type="ECO:0000313" key="4">
    <source>
        <dbReference type="Proteomes" id="UP000600139"/>
    </source>
</evidence>
<dbReference type="SUPFAM" id="SSF54427">
    <property type="entry name" value="NTF2-like"/>
    <property type="match status" value="1"/>
</dbReference>
<feature type="region of interest" description="Disordered" evidence="1">
    <location>
        <begin position="252"/>
        <end position="302"/>
    </location>
</feature>
<dbReference type="Gene3D" id="3.10.450.50">
    <property type="match status" value="1"/>
</dbReference>